<keyword evidence="2" id="KW-1185">Reference proteome</keyword>
<dbReference type="PANTHER" id="PTHR31973:SF187">
    <property type="entry name" value="MUTATOR TRANSPOSASE MUDRA PROTEIN"/>
    <property type="match status" value="1"/>
</dbReference>
<reference evidence="1" key="1">
    <citation type="journal article" date="2016" name="Nat. Genet.">
        <title>A high-quality carrot genome assembly provides new insights into carotenoid accumulation and asterid genome evolution.</title>
        <authorList>
            <person name="Iorizzo M."/>
            <person name="Ellison S."/>
            <person name="Senalik D."/>
            <person name="Zeng P."/>
            <person name="Satapoomin P."/>
            <person name="Huang J."/>
            <person name="Bowman M."/>
            <person name="Iovene M."/>
            <person name="Sanseverino W."/>
            <person name="Cavagnaro P."/>
            <person name="Yildiz M."/>
            <person name="Macko-Podgorni A."/>
            <person name="Moranska E."/>
            <person name="Grzebelus E."/>
            <person name="Grzebelus D."/>
            <person name="Ashrafi H."/>
            <person name="Zheng Z."/>
            <person name="Cheng S."/>
            <person name="Spooner D."/>
            <person name="Van Deynze A."/>
            <person name="Simon P."/>
        </authorList>
    </citation>
    <scope>NUCLEOTIDE SEQUENCE</scope>
    <source>
        <tissue evidence="1">Leaf</tissue>
    </source>
</reference>
<dbReference type="Proteomes" id="UP000077755">
    <property type="component" value="Chromosome 2"/>
</dbReference>
<proteinExistence type="predicted"/>
<organism evidence="1 2">
    <name type="scientific">Daucus carota subsp. sativus</name>
    <name type="common">Carrot</name>
    <dbReference type="NCBI Taxonomy" id="79200"/>
    <lineage>
        <taxon>Eukaryota</taxon>
        <taxon>Viridiplantae</taxon>
        <taxon>Streptophyta</taxon>
        <taxon>Embryophyta</taxon>
        <taxon>Tracheophyta</taxon>
        <taxon>Spermatophyta</taxon>
        <taxon>Magnoliopsida</taxon>
        <taxon>eudicotyledons</taxon>
        <taxon>Gunneridae</taxon>
        <taxon>Pentapetalae</taxon>
        <taxon>asterids</taxon>
        <taxon>campanulids</taxon>
        <taxon>Apiales</taxon>
        <taxon>Apiaceae</taxon>
        <taxon>Apioideae</taxon>
        <taxon>Scandiceae</taxon>
        <taxon>Daucinae</taxon>
        <taxon>Daucus</taxon>
        <taxon>Daucus sect. Daucus</taxon>
    </lineage>
</organism>
<reference evidence="1" key="2">
    <citation type="submission" date="2022-03" db="EMBL/GenBank/DDBJ databases">
        <title>Draft title - Genomic analysis of global carrot germplasm unveils the trajectory of domestication and the origin of high carotenoid orange carrot.</title>
        <authorList>
            <person name="Iorizzo M."/>
            <person name="Ellison S."/>
            <person name="Senalik D."/>
            <person name="Macko-Podgorni A."/>
            <person name="Grzebelus D."/>
            <person name="Bostan H."/>
            <person name="Rolling W."/>
            <person name="Curaba J."/>
            <person name="Simon P."/>
        </authorList>
    </citation>
    <scope>NUCLEOTIDE SEQUENCE</scope>
    <source>
        <tissue evidence="1">Leaf</tissue>
    </source>
</reference>
<name>A0AAF0WEJ3_DAUCS</name>
<sequence length="143" mass="15980">MNPTWLIAAFHKKVVNDWKCDVSGHAIGRARRYALKYIKGDHVAQYSLLWDYMNAVKKSMPDSTVQMELEDAEASVERRRFKRIYICLGPVTKGFRAGCRPLIGLDGCHLKGPYGGQLLSAVVADSNDGMYSIAWAVVEAENT</sequence>
<dbReference type="EMBL" id="CP093344">
    <property type="protein sequence ID" value="WOG86678.1"/>
    <property type="molecule type" value="Genomic_DNA"/>
</dbReference>
<dbReference type="AlphaFoldDB" id="A0AAF0WEJ3"/>
<accession>A0AAF0WEJ3</accession>
<gene>
    <name evidence="1" type="ORF">DCAR_0205895</name>
</gene>
<evidence type="ECO:0000313" key="2">
    <source>
        <dbReference type="Proteomes" id="UP000077755"/>
    </source>
</evidence>
<dbReference type="PANTHER" id="PTHR31973">
    <property type="entry name" value="POLYPROTEIN, PUTATIVE-RELATED"/>
    <property type="match status" value="1"/>
</dbReference>
<protein>
    <recommendedName>
        <fullName evidence="3">MULE transposase domain-containing protein</fullName>
    </recommendedName>
</protein>
<evidence type="ECO:0000313" key="1">
    <source>
        <dbReference type="EMBL" id="WOG86678.1"/>
    </source>
</evidence>
<evidence type="ECO:0008006" key="3">
    <source>
        <dbReference type="Google" id="ProtNLM"/>
    </source>
</evidence>